<dbReference type="InterPro" id="IPR021836">
    <property type="entry name" value="DUF3429"/>
</dbReference>
<accession>A0A838L6T1</accession>
<feature type="transmembrane region" description="Helical" evidence="1">
    <location>
        <begin position="51"/>
        <end position="71"/>
    </location>
</feature>
<evidence type="ECO:0000313" key="3">
    <source>
        <dbReference type="Proteomes" id="UP000570166"/>
    </source>
</evidence>
<feature type="transmembrane region" description="Helical" evidence="1">
    <location>
        <begin position="77"/>
        <end position="95"/>
    </location>
</feature>
<feature type="transmembrane region" description="Helical" evidence="1">
    <location>
        <begin position="20"/>
        <end position="39"/>
    </location>
</feature>
<evidence type="ECO:0000256" key="1">
    <source>
        <dbReference type="SAM" id="Phobius"/>
    </source>
</evidence>
<keyword evidence="1" id="KW-0812">Transmembrane</keyword>
<keyword evidence="3" id="KW-1185">Reference proteome</keyword>
<evidence type="ECO:0000313" key="2">
    <source>
        <dbReference type="EMBL" id="MBA2934372.1"/>
    </source>
</evidence>
<proteinExistence type="predicted"/>
<dbReference type="Proteomes" id="UP000570166">
    <property type="component" value="Unassembled WGS sequence"/>
</dbReference>
<comment type="caution">
    <text evidence="2">The sequence shown here is derived from an EMBL/GenBank/DDBJ whole genome shotgun (WGS) entry which is preliminary data.</text>
</comment>
<sequence>MLPFVFGALGTWCSPRLSPVAIGLTVIWGSLIMAFLGGVRRGFGFGDPSASTKAEILTMILYVTIGGMASILGSLRFMLSSVLLLAVGYILVLIADARAAKSGDAPAHFAILRPRQMSIAVISLLAICVNLIER</sequence>
<dbReference type="AlphaFoldDB" id="A0A838L6T1"/>
<gene>
    <name evidence="2" type="ORF">HZF05_09700</name>
</gene>
<dbReference type="Pfam" id="PF11911">
    <property type="entry name" value="DUF3429"/>
    <property type="match status" value="1"/>
</dbReference>
<protein>
    <submittedName>
        <fullName evidence="2">DUF3429 family protein</fullName>
    </submittedName>
</protein>
<keyword evidence="1" id="KW-0472">Membrane</keyword>
<keyword evidence="1" id="KW-1133">Transmembrane helix</keyword>
<name>A0A838L6T1_9SPHN</name>
<feature type="transmembrane region" description="Helical" evidence="1">
    <location>
        <begin position="116"/>
        <end position="132"/>
    </location>
</feature>
<dbReference type="EMBL" id="JACEIB010000006">
    <property type="protein sequence ID" value="MBA2934372.1"/>
    <property type="molecule type" value="Genomic_DNA"/>
</dbReference>
<reference evidence="2 3" key="1">
    <citation type="submission" date="2020-07" db="EMBL/GenBank/DDBJ databases">
        <authorList>
            <person name="Sun Q."/>
        </authorList>
    </citation>
    <scope>NUCLEOTIDE SEQUENCE [LARGE SCALE GENOMIC DNA]</scope>
    <source>
        <strain evidence="2 3">CGMCC 1.13654</strain>
    </source>
</reference>
<organism evidence="2 3">
    <name type="scientific">Sphingomonas chungangi</name>
    <dbReference type="NCBI Taxonomy" id="2683589"/>
    <lineage>
        <taxon>Bacteria</taxon>
        <taxon>Pseudomonadati</taxon>
        <taxon>Pseudomonadota</taxon>
        <taxon>Alphaproteobacteria</taxon>
        <taxon>Sphingomonadales</taxon>
        <taxon>Sphingomonadaceae</taxon>
        <taxon>Sphingomonas</taxon>
    </lineage>
</organism>